<proteinExistence type="predicted"/>
<dbReference type="InterPro" id="IPR010982">
    <property type="entry name" value="Lambda_DNA-bd_dom_sf"/>
</dbReference>
<protein>
    <submittedName>
        <fullName evidence="1">Uncharacterized protein</fullName>
    </submittedName>
</protein>
<name>G9YEK4_9FIRM</name>
<dbReference type="AlphaFoldDB" id="G9YEK4"/>
<gene>
    <name evidence="1" type="ORF">HMPREF0080_00063</name>
</gene>
<reference evidence="1 2" key="1">
    <citation type="submission" date="2011-08" db="EMBL/GenBank/DDBJ databases">
        <authorList>
            <person name="Weinstock G."/>
            <person name="Sodergren E."/>
            <person name="Clifton S."/>
            <person name="Fulton L."/>
            <person name="Fulton B."/>
            <person name="Courtney L."/>
            <person name="Fronick C."/>
            <person name="Harrison M."/>
            <person name="Strong C."/>
            <person name="Farmer C."/>
            <person name="Delahaunty K."/>
            <person name="Markovic C."/>
            <person name="Hall O."/>
            <person name="Minx P."/>
            <person name="Tomlinson C."/>
            <person name="Mitreva M."/>
            <person name="Hou S."/>
            <person name="Chen J."/>
            <person name="Wollam A."/>
            <person name="Pepin K.H."/>
            <person name="Johnson M."/>
            <person name="Bhonagiri V."/>
            <person name="Zhang X."/>
            <person name="Suruliraj S."/>
            <person name="Warren W."/>
            <person name="Chinwalla A."/>
            <person name="Mardis E.R."/>
            <person name="Wilson R.K."/>
        </authorList>
    </citation>
    <scope>NUCLEOTIDE SEQUENCE [LARGE SCALE GENOMIC DNA]</scope>
    <source>
        <strain evidence="1 2">F0357</strain>
    </source>
</reference>
<dbReference type="SUPFAM" id="SSF47413">
    <property type="entry name" value="lambda repressor-like DNA-binding domains"/>
    <property type="match status" value="1"/>
</dbReference>
<organism evidence="1 2">
    <name type="scientific">Anaeroglobus geminatus F0357</name>
    <dbReference type="NCBI Taxonomy" id="861450"/>
    <lineage>
        <taxon>Bacteria</taxon>
        <taxon>Bacillati</taxon>
        <taxon>Bacillota</taxon>
        <taxon>Negativicutes</taxon>
        <taxon>Veillonellales</taxon>
        <taxon>Veillonellaceae</taxon>
        <taxon>Anaeroglobus</taxon>
    </lineage>
</organism>
<dbReference type="HOGENOM" id="CLU_047098_0_0_9"/>
<dbReference type="Proteomes" id="UP000005481">
    <property type="component" value="Unassembled WGS sequence"/>
</dbReference>
<dbReference type="EMBL" id="AGCJ01000001">
    <property type="protein sequence ID" value="EHM44098.1"/>
    <property type="molecule type" value="Genomic_DNA"/>
</dbReference>
<dbReference type="GO" id="GO:0003677">
    <property type="term" value="F:DNA binding"/>
    <property type="evidence" value="ECO:0007669"/>
    <property type="project" value="InterPro"/>
</dbReference>
<comment type="caution">
    <text evidence="1">The sequence shown here is derived from an EMBL/GenBank/DDBJ whole genome shotgun (WGS) entry which is preliminary data.</text>
</comment>
<evidence type="ECO:0000313" key="1">
    <source>
        <dbReference type="EMBL" id="EHM44098.1"/>
    </source>
</evidence>
<evidence type="ECO:0000313" key="2">
    <source>
        <dbReference type="Proteomes" id="UP000005481"/>
    </source>
</evidence>
<sequence>MRLMGPDNYAETLKKLLTFTQAKFVSLAEVVGYDVSYVNKWSNGTKLPSSRYIEQINEDLGRYFATLIKENKKEEKFIKAFSFPDDITDLAFAITQYLCAAYRASIHQTHPTKTKDGKSACLQVVTGTHDTKAFLSDLLHKEAANVNEDLELLVFDDFCTLYQAGFWNFFNDISLQQKCLTVRVGLDLDRLEEDCRLFEHVYATLNRLLDINFIFYDIKDIERSNLLIMKDVFVIQYALSKTSRFMMCTHIFDETTIRDIYENFNFIDSAKRPLITISNSLGMDNTGYRTAFYANNRFFFHLTNGFDFLLPHDVFESIKEISSPEQAVSIQRLCVTWEEIVNNAEIEFIIPASSLMRYLENGYIYLTDVEYSLTPEERKEHIQTVLDTMQENPHIIMGVLSTLGTDRSYKGENLSFYSNYKTGFMKKNKRYIHNRASPFYLITDHHLHTIVLDYFRSLKESSLFRQYDVTELIPIYERVKPLIERTLCLK</sequence>
<keyword evidence="2" id="KW-1185">Reference proteome</keyword>
<dbReference type="eggNOG" id="ENOG502ZBA7">
    <property type="taxonomic scope" value="Bacteria"/>
</dbReference>
<accession>G9YEK4</accession>
<dbReference type="PATRIC" id="fig|861450.3.peg.62"/>